<feature type="binding site" evidence="5">
    <location>
        <begin position="92"/>
        <end position="95"/>
    </location>
    <ligand>
        <name>substrate</name>
    </ligand>
</feature>
<feature type="binding site" evidence="5">
    <location>
        <position position="114"/>
    </location>
    <ligand>
        <name>substrate</name>
    </ligand>
</feature>
<evidence type="ECO:0000256" key="1">
    <source>
        <dbReference type="ARBA" id="ARBA00001968"/>
    </source>
</evidence>
<dbReference type="SUPFAM" id="SSF89562">
    <property type="entry name" value="RraA-like"/>
    <property type="match status" value="1"/>
</dbReference>
<evidence type="ECO:0000313" key="6">
    <source>
        <dbReference type="EMBL" id="PZQ22640.1"/>
    </source>
</evidence>
<sequence length="221" mass="22711">MADAITAERLLALDTPSLSDALDMLGLPGAVVGLSSLTLRARIAGRVQTVKLGAPLAGLPKRHLGSGGIVAASAGDIIVVEHRGRLDVSGWGGLLSRAAVRKGIAGVIVDGAFRDIDEGRELGLPVFGKAAVPVTARGRVAEHSFNEAITVGGIAVSPGDWVMADGSGVVFLSAARAADILSAAEDIFAREQAMARDIDAGVPIDRVMGANYEDMLKKDKP</sequence>
<comment type="cofactor">
    <cofactor evidence="1">
        <name>a divalent metal cation</name>
        <dbReference type="ChEBI" id="CHEBI:60240"/>
    </cofactor>
</comment>
<dbReference type="Gene3D" id="3.50.30.40">
    <property type="entry name" value="Ribonuclease E inhibitor RraA/RraA-like"/>
    <property type="match status" value="1"/>
</dbReference>
<keyword evidence="5" id="KW-0479">Metal-binding</keyword>
<dbReference type="PANTHER" id="PTHR33254:SF4">
    <property type="entry name" value="4-HYDROXY-4-METHYL-2-OXOGLUTARATE ALDOLASE 3-RELATED"/>
    <property type="match status" value="1"/>
</dbReference>
<evidence type="ECO:0000256" key="5">
    <source>
        <dbReference type="PIRSR" id="PIRSR605493-1"/>
    </source>
</evidence>
<evidence type="ECO:0000256" key="3">
    <source>
        <dbReference type="ARBA" id="ARBA00029596"/>
    </source>
</evidence>
<accession>A0A2W5N8Q8</accession>
<dbReference type="GO" id="GO:0032259">
    <property type="term" value="P:methylation"/>
    <property type="evidence" value="ECO:0007669"/>
    <property type="project" value="UniProtKB-KW"/>
</dbReference>
<dbReference type="CDD" id="cd16841">
    <property type="entry name" value="RraA_family"/>
    <property type="match status" value="1"/>
</dbReference>
<evidence type="ECO:0000256" key="2">
    <source>
        <dbReference type="ARBA" id="ARBA00016549"/>
    </source>
</evidence>
<dbReference type="Pfam" id="PF03737">
    <property type="entry name" value="RraA-like"/>
    <property type="match status" value="1"/>
</dbReference>
<feature type="binding site" evidence="5">
    <location>
        <position position="115"/>
    </location>
    <ligand>
        <name>Mg(2+)</name>
        <dbReference type="ChEBI" id="CHEBI:18420"/>
    </ligand>
</feature>
<dbReference type="AlphaFoldDB" id="A0A2W5N8Q8"/>
<comment type="caution">
    <text evidence="6">The sequence shown here is derived from an EMBL/GenBank/DDBJ whole genome shotgun (WGS) entry which is preliminary data.</text>
</comment>
<dbReference type="GO" id="GO:0008168">
    <property type="term" value="F:methyltransferase activity"/>
    <property type="evidence" value="ECO:0007669"/>
    <property type="project" value="UniProtKB-KW"/>
</dbReference>
<reference evidence="6 7" key="1">
    <citation type="submission" date="2017-08" db="EMBL/GenBank/DDBJ databases">
        <title>Infants hospitalized years apart are colonized by the same room-sourced microbial strains.</title>
        <authorList>
            <person name="Brooks B."/>
            <person name="Olm M.R."/>
            <person name="Firek B.A."/>
            <person name="Baker R."/>
            <person name="Thomas B.C."/>
            <person name="Morowitz M.J."/>
            <person name="Banfield J.F."/>
        </authorList>
    </citation>
    <scope>NUCLEOTIDE SEQUENCE [LARGE SCALE GENOMIC DNA]</scope>
    <source>
        <strain evidence="6">S2_005_003_R2_47</strain>
    </source>
</reference>
<name>A0A2W5N8Q8_SPHMC</name>
<dbReference type="GO" id="GO:0046872">
    <property type="term" value="F:metal ion binding"/>
    <property type="evidence" value="ECO:0007669"/>
    <property type="project" value="UniProtKB-KW"/>
</dbReference>
<dbReference type="Proteomes" id="UP000248597">
    <property type="component" value="Unassembled WGS sequence"/>
</dbReference>
<keyword evidence="5" id="KW-0460">Magnesium</keyword>
<evidence type="ECO:0000313" key="7">
    <source>
        <dbReference type="Proteomes" id="UP000248597"/>
    </source>
</evidence>
<protein>
    <recommendedName>
        <fullName evidence="2">Putative 4-hydroxy-4-methyl-2-oxoglutarate aldolase</fullName>
    </recommendedName>
    <alternativeName>
        <fullName evidence="3">Regulator of ribonuclease activity homolog</fullName>
    </alternativeName>
    <alternativeName>
        <fullName evidence="4">RraA-like protein</fullName>
    </alternativeName>
</protein>
<proteinExistence type="predicted"/>
<dbReference type="InterPro" id="IPR005493">
    <property type="entry name" value="RraA/RraA-like"/>
</dbReference>
<evidence type="ECO:0000256" key="4">
    <source>
        <dbReference type="ARBA" id="ARBA00030169"/>
    </source>
</evidence>
<keyword evidence="6" id="KW-0489">Methyltransferase</keyword>
<comment type="cofactor">
    <cofactor evidence="5">
        <name>Mg(2+)</name>
        <dbReference type="ChEBI" id="CHEBI:18420"/>
    </cofactor>
</comment>
<organism evidence="6 7">
    <name type="scientific">Sphingopyxis macrogoltabida</name>
    <name type="common">Sphingomonas macrogoltabidus</name>
    <dbReference type="NCBI Taxonomy" id="33050"/>
    <lineage>
        <taxon>Bacteria</taxon>
        <taxon>Pseudomonadati</taxon>
        <taxon>Pseudomonadota</taxon>
        <taxon>Alphaproteobacteria</taxon>
        <taxon>Sphingomonadales</taxon>
        <taxon>Sphingomonadaceae</taxon>
        <taxon>Sphingopyxis</taxon>
    </lineage>
</organism>
<keyword evidence="6" id="KW-0808">Transferase</keyword>
<dbReference type="EMBL" id="QFPJ01000013">
    <property type="protein sequence ID" value="PZQ22640.1"/>
    <property type="molecule type" value="Genomic_DNA"/>
</dbReference>
<dbReference type="InterPro" id="IPR036704">
    <property type="entry name" value="RraA/RraA-like_sf"/>
</dbReference>
<gene>
    <name evidence="6" type="ORF">DI569_07900</name>
</gene>
<dbReference type="PANTHER" id="PTHR33254">
    <property type="entry name" value="4-HYDROXY-4-METHYL-2-OXOGLUTARATE ALDOLASE 3-RELATED"/>
    <property type="match status" value="1"/>
</dbReference>